<dbReference type="SUPFAM" id="SSF56219">
    <property type="entry name" value="DNase I-like"/>
    <property type="match status" value="1"/>
</dbReference>
<name>A0AAV3ZG44_9GAST</name>
<gene>
    <name evidence="2" type="ORF">PoB_002000700</name>
</gene>
<evidence type="ECO:0000313" key="2">
    <source>
        <dbReference type="EMBL" id="GFN93501.1"/>
    </source>
</evidence>
<organism evidence="2 3">
    <name type="scientific">Plakobranchus ocellatus</name>
    <dbReference type="NCBI Taxonomy" id="259542"/>
    <lineage>
        <taxon>Eukaryota</taxon>
        <taxon>Metazoa</taxon>
        <taxon>Spiralia</taxon>
        <taxon>Lophotrochozoa</taxon>
        <taxon>Mollusca</taxon>
        <taxon>Gastropoda</taxon>
        <taxon>Heterobranchia</taxon>
        <taxon>Euthyneura</taxon>
        <taxon>Panpulmonata</taxon>
        <taxon>Sacoglossa</taxon>
        <taxon>Placobranchoidea</taxon>
        <taxon>Plakobranchidae</taxon>
        <taxon>Plakobranchus</taxon>
    </lineage>
</organism>
<dbReference type="EMBL" id="BLXT01002349">
    <property type="protein sequence ID" value="GFN93501.1"/>
    <property type="molecule type" value="Genomic_DNA"/>
</dbReference>
<evidence type="ECO:0000256" key="1">
    <source>
        <dbReference type="SAM" id="MobiDB-lite"/>
    </source>
</evidence>
<protein>
    <submittedName>
        <fullName evidence="2">Craniofacial development protein 2-like</fullName>
    </submittedName>
</protein>
<sequence>MGDINAKVGDERGEDVVGPSGIGTVNERGSRLIEWCQVNDFTITNNWYQNHPRQQWTWKSPRDTSRNKIDYSLIQKRFRSAVKPSKLLPGTDCESDHVPARPNRHTTRPSDQTRQFFSGCAAHTAIRTRRSDNTVFLRMARSRRRQFLLLWLRRIKPGSIDLEGSGSIPYKKRGNLMASSIIYIPDLLKAVNHSYNIFA</sequence>
<comment type="caution">
    <text evidence="2">The sequence shown here is derived from an EMBL/GenBank/DDBJ whole genome shotgun (WGS) entry which is preliminary data.</text>
</comment>
<keyword evidence="3" id="KW-1185">Reference proteome</keyword>
<feature type="region of interest" description="Disordered" evidence="1">
    <location>
        <begin position="89"/>
        <end position="112"/>
    </location>
</feature>
<dbReference type="Proteomes" id="UP000735302">
    <property type="component" value="Unassembled WGS sequence"/>
</dbReference>
<reference evidence="2 3" key="1">
    <citation type="journal article" date="2021" name="Elife">
        <title>Chloroplast acquisition without the gene transfer in kleptoplastic sea slugs, Plakobranchus ocellatus.</title>
        <authorList>
            <person name="Maeda T."/>
            <person name="Takahashi S."/>
            <person name="Yoshida T."/>
            <person name="Shimamura S."/>
            <person name="Takaki Y."/>
            <person name="Nagai Y."/>
            <person name="Toyoda A."/>
            <person name="Suzuki Y."/>
            <person name="Arimoto A."/>
            <person name="Ishii H."/>
            <person name="Satoh N."/>
            <person name="Nishiyama T."/>
            <person name="Hasebe M."/>
            <person name="Maruyama T."/>
            <person name="Minagawa J."/>
            <person name="Obokata J."/>
            <person name="Shigenobu S."/>
        </authorList>
    </citation>
    <scope>NUCLEOTIDE SEQUENCE [LARGE SCALE GENOMIC DNA]</scope>
</reference>
<dbReference type="InterPro" id="IPR036691">
    <property type="entry name" value="Endo/exonu/phosph_ase_sf"/>
</dbReference>
<dbReference type="AlphaFoldDB" id="A0AAV3ZG44"/>
<dbReference type="Gene3D" id="3.60.10.10">
    <property type="entry name" value="Endonuclease/exonuclease/phosphatase"/>
    <property type="match status" value="1"/>
</dbReference>
<evidence type="ECO:0000313" key="3">
    <source>
        <dbReference type="Proteomes" id="UP000735302"/>
    </source>
</evidence>
<feature type="region of interest" description="Disordered" evidence="1">
    <location>
        <begin position="1"/>
        <end position="22"/>
    </location>
</feature>
<accession>A0AAV3ZG44</accession>
<proteinExistence type="predicted"/>